<feature type="transmembrane region" description="Helical" evidence="12">
    <location>
        <begin position="315"/>
        <end position="337"/>
    </location>
</feature>
<evidence type="ECO:0000256" key="8">
    <source>
        <dbReference type="ARBA" id="ARBA00022777"/>
    </source>
</evidence>
<evidence type="ECO:0000313" key="15">
    <source>
        <dbReference type="EMBL" id="VXD16106.1"/>
    </source>
</evidence>
<dbReference type="CDD" id="cd00130">
    <property type="entry name" value="PAS"/>
    <property type="match status" value="2"/>
</dbReference>
<comment type="catalytic activity">
    <reaction evidence="1">
        <text>ATP + protein L-histidine = ADP + protein N-phospho-L-histidine.</text>
        <dbReference type="EC" id="2.7.13.3"/>
    </reaction>
</comment>
<dbReference type="SUPFAM" id="SSF47384">
    <property type="entry name" value="Homodimeric domain of signal transducing histidine kinase"/>
    <property type="match status" value="1"/>
</dbReference>
<dbReference type="SUPFAM" id="SSF55785">
    <property type="entry name" value="PYP-like sensor domain (PAS domain)"/>
    <property type="match status" value="2"/>
</dbReference>
<proteinExistence type="predicted"/>
<dbReference type="InterPro" id="IPR035965">
    <property type="entry name" value="PAS-like_dom_sf"/>
</dbReference>
<comment type="subcellular location">
    <subcellularLocation>
        <location evidence="2">Cell membrane</location>
        <topology evidence="2">Multi-pass membrane protein</topology>
    </subcellularLocation>
</comment>
<dbReference type="InterPro" id="IPR003594">
    <property type="entry name" value="HATPase_dom"/>
</dbReference>
<dbReference type="EC" id="2.7.13.3" evidence="3"/>
<evidence type="ECO:0000256" key="11">
    <source>
        <dbReference type="ARBA" id="ARBA00023136"/>
    </source>
</evidence>
<keyword evidence="7 12" id="KW-0812">Transmembrane</keyword>
<evidence type="ECO:0000256" key="10">
    <source>
        <dbReference type="ARBA" id="ARBA00023012"/>
    </source>
</evidence>
<dbReference type="Pfam" id="PF00512">
    <property type="entry name" value="HisKA"/>
    <property type="match status" value="1"/>
</dbReference>
<evidence type="ECO:0000256" key="1">
    <source>
        <dbReference type="ARBA" id="ARBA00000085"/>
    </source>
</evidence>
<accession>A0A7Z9DYN3</accession>
<dbReference type="PRINTS" id="PR00344">
    <property type="entry name" value="BCTRLSENSOR"/>
</dbReference>
<feature type="transmembrane region" description="Helical" evidence="12">
    <location>
        <begin position="12"/>
        <end position="30"/>
    </location>
</feature>
<dbReference type="NCBIfam" id="TIGR00229">
    <property type="entry name" value="sensory_box"/>
    <property type="match status" value="2"/>
</dbReference>
<feature type="domain" description="PAS" evidence="14">
    <location>
        <begin position="374"/>
        <end position="421"/>
    </location>
</feature>
<dbReference type="Pfam" id="PF05231">
    <property type="entry name" value="MASE1"/>
    <property type="match status" value="1"/>
</dbReference>
<dbReference type="InterPro" id="IPR007895">
    <property type="entry name" value="MASE1"/>
</dbReference>
<evidence type="ECO:0000256" key="5">
    <source>
        <dbReference type="ARBA" id="ARBA00022553"/>
    </source>
</evidence>
<gene>
    <name evidence="15" type="ORF">PL8927_520028</name>
</gene>
<evidence type="ECO:0000256" key="4">
    <source>
        <dbReference type="ARBA" id="ARBA00022475"/>
    </source>
</evidence>
<feature type="transmembrane region" description="Helical" evidence="12">
    <location>
        <begin position="228"/>
        <end position="250"/>
    </location>
</feature>
<dbReference type="PROSITE" id="PS50112">
    <property type="entry name" value="PAS"/>
    <property type="match status" value="1"/>
</dbReference>
<organism evidence="15 16">
    <name type="scientific">Planktothrix serta PCC 8927</name>
    <dbReference type="NCBI Taxonomy" id="671068"/>
    <lineage>
        <taxon>Bacteria</taxon>
        <taxon>Bacillati</taxon>
        <taxon>Cyanobacteriota</taxon>
        <taxon>Cyanophyceae</taxon>
        <taxon>Oscillatoriophycideae</taxon>
        <taxon>Oscillatoriales</taxon>
        <taxon>Microcoleaceae</taxon>
        <taxon>Planktothrix</taxon>
    </lineage>
</organism>
<keyword evidence="4" id="KW-1003">Cell membrane</keyword>
<dbReference type="SMART" id="SM00387">
    <property type="entry name" value="HATPase_c"/>
    <property type="match status" value="1"/>
</dbReference>
<evidence type="ECO:0000256" key="12">
    <source>
        <dbReference type="SAM" id="Phobius"/>
    </source>
</evidence>
<evidence type="ECO:0000256" key="2">
    <source>
        <dbReference type="ARBA" id="ARBA00004651"/>
    </source>
</evidence>
<feature type="domain" description="Histidine kinase" evidence="13">
    <location>
        <begin position="612"/>
        <end position="870"/>
    </location>
</feature>
<dbReference type="Gene3D" id="3.30.565.10">
    <property type="entry name" value="Histidine kinase-like ATPase, C-terminal domain"/>
    <property type="match status" value="1"/>
</dbReference>
<keyword evidence="9 12" id="KW-1133">Transmembrane helix</keyword>
<dbReference type="InterPro" id="IPR013655">
    <property type="entry name" value="PAS_fold_3"/>
</dbReference>
<dbReference type="CDD" id="cd00082">
    <property type="entry name" value="HisKA"/>
    <property type="match status" value="1"/>
</dbReference>
<evidence type="ECO:0000313" key="16">
    <source>
        <dbReference type="Proteomes" id="UP000184550"/>
    </source>
</evidence>
<dbReference type="Gene3D" id="3.30.450.20">
    <property type="entry name" value="PAS domain"/>
    <property type="match status" value="2"/>
</dbReference>
<dbReference type="AlphaFoldDB" id="A0A7Z9DYN3"/>
<sequence>MLMKSLGRVKVKIGRYLGAVGLMAIVYWLLGKLTVEYLMLSSTQALFWPNAGVAQAMILLCGYRYWPAITLGSFFSLLAIEPMPLSVVVFSSLGVTLQACFASQLLHRIDFSPQLKHLKDVMGLMILAGVIATLINPTITIFSGCLRGWIPWQDFGEIWIAGWLGSAIGVLVLTPVLLTWGSEFQKYYYRCQTPSSPVWSFLNALSQSLSLGTTRLRLVERSPSPRKFWFRQLEVGVWLLLLLALNWFVFCSRTRSAVIDFPLEYLPFPFFVWASLRFGQRGTAIAHFLTASFAVWGVVRGSGPFVSRGTDTPQLFSLQAFILTMAITGLVLAATVTERQQAETRLRSSEASLANAQRIAKLGHWDLKISSYELFWSDELYRMLGTVPQRIKPSFPQFLEFVHPEDRNFVQQYIDQALFQQKPYCIDYRLKLANGEERIVFEQAVITSSNITSTIQDITDRKKAEIALRASEERFSKTFSASPIGISIMTQAEELFLDVNDSFLRQIGWNREDVLHQTPEQLEMWVNPQQQFKLKKKLQRQNQISNVELKIRQKLGTIRNWLVSIELIDLGGIPCLLMMANDITDRQQAEELRTAKEAAEAANHAKSLFLANMSHELRTPLNAILGYSELLMEDAQALNQEELVGDLKNIYVAGQHLLTLISEILDFSKIEAGRMNFHLETFKVATLLWEVETTVAPTADKNVNQFILEVSEDVDFMHTDLTKVRQCLLNLLSNACKFTEKGKVILKVWQEGTDRINLDVDSILLLDPEFISSKGEGVNQACSLPDVPKTCSTVIVFQVIDTGIGMTPKQLATVFNPFTQADESTTRRYGGTGLGLTITQKLCQMMGGDLSVTSELGKGSIFTMKLPKILRCLPESSEDSEDTSSDFDL</sequence>
<dbReference type="InterPro" id="IPR004358">
    <property type="entry name" value="Sig_transdc_His_kin-like_C"/>
</dbReference>
<feature type="transmembrane region" description="Helical" evidence="12">
    <location>
        <begin position="45"/>
        <end position="66"/>
    </location>
</feature>
<dbReference type="InterPro" id="IPR036890">
    <property type="entry name" value="HATPase_C_sf"/>
</dbReference>
<dbReference type="Proteomes" id="UP000184550">
    <property type="component" value="Unassembled WGS sequence"/>
</dbReference>
<dbReference type="GO" id="GO:0005886">
    <property type="term" value="C:plasma membrane"/>
    <property type="evidence" value="ECO:0007669"/>
    <property type="project" value="UniProtKB-SubCell"/>
</dbReference>
<keyword evidence="16" id="KW-1185">Reference proteome</keyword>
<dbReference type="PANTHER" id="PTHR43711">
    <property type="entry name" value="TWO-COMPONENT HISTIDINE KINASE"/>
    <property type="match status" value="1"/>
</dbReference>
<reference evidence="15" key="1">
    <citation type="submission" date="2019-10" db="EMBL/GenBank/DDBJ databases">
        <authorList>
            <consortium name="Genoscope - CEA"/>
            <person name="William W."/>
        </authorList>
    </citation>
    <scope>NUCLEOTIDE SEQUENCE [LARGE SCALE GENOMIC DNA]</scope>
    <source>
        <strain evidence="15">BBR_PRJEB10992</strain>
    </source>
</reference>
<dbReference type="InterPro" id="IPR000014">
    <property type="entry name" value="PAS"/>
</dbReference>
<dbReference type="EMBL" id="CZCU02000127">
    <property type="protein sequence ID" value="VXD16106.1"/>
    <property type="molecule type" value="Genomic_DNA"/>
</dbReference>
<dbReference type="Pfam" id="PF08447">
    <property type="entry name" value="PAS_3"/>
    <property type="match status" value="1"/>
</dbReference>
<evidence type="ECO:0000259" key="14">
    <source>
        <dbReference type="PROSITE" id="PS50112"/>
    </source>
</evidence>
<evidence type="ECO:0000256" key="3">
    <source>
        <dbReference type="ARBA" id="ARBA00012438"/>
    </source>
</evidence>
<dbReference type="SMART" id="SM00091">
    <property type="entry name" value="PAS"/>
    <property type="match status" value="2"/>
</dbReference>
<dbReference type="CDD" id="cd16922">
    <property type="entry name" value="HATPase_EvgS-ArcB-TorS-like"/>
    <property type="match status" value="1"/>
</dbReference>
<keyword evidence="6" id="KW-0808">Transferase</keyword>
<keyword evidence="8" id="KW-0418">Kinase</keyword>
<keyword evidence="5" id="KW-0597">Phosphoprotein</keyword>
<evidence type="ECO:0000256" key="6">
    <source>
        <dbReference type="ARBA" id="ARBA00022679"/>
    </source>
</evidence>
<dbReference type="InterPro" id="IPR003661">
    <property type="entry name" value="HisK_dim/P_dom"/>
</dbReference>
<dbReference type="Gene3D" id="1.10.287.130">
    <property type="match status" value="1"/>
</dbReference>
<dbReference type="Pfam" id="PF02518">
    <property type="entry name" value="HATPase_c"/>
    <property type="match status" value="1"/>
</dbReference>
<dbReference type="SUPFAM" id="SSF55874">
    <property type="entry name" value="ATPase domain of HSP90 chaperone/DNA topoisomerase II/histidine kinase"/>
    <property type="match status" value="1"/>
</dbReference>
<keyword evidence="11 12" id="KW-0472">Membrane</keyword>
<name>A0A7Z9DYN3_9CYAN</name>
<keyword evidence="10" id="KW-0902">Two-component regulatory system</keyword>
<protein>
    <recommendedName>
        <fullName evidence="3">histidine kinase</fullName>
        <ecNumber evidence="3">2.7.13.3</ecNumber>
    </recommendedName>
</protein>
<dbReference type="PANTHER" id="PTHR43711:SF26">
    <property type="entry name" value="SENSOR HISTIDINE KINASE RCSC"/>
    <property type="match status" value="1"/>
</dbReference>
<evidence type="ECO:0000256" key="7">
    <source>
        <dbReference type="ARBA" id="ARBA00022692"/>
    </source>
</evidence>
<evidence type="ECO:0000256" key="9">
    <source>
        <dbReference type="ARBA" id="ARBA00022989"/>
    </source>
</evidence>
<dbReference type="SMART" id="SM00388">
    <property type="entry name" value="HisKA"/>
    <property type="match status" value="1"/>
</dbReference>
<dbReference type="InterPro" id="IPR036097">
    <property type="entry name" value="HisK_dim/P_sf"/>
</dbReference>
<dbReference type="GO" id="GO:0000155">
    <property type="term" value="F:phosphorelay sensor kinase activity"/>
    <property type="evidence" value="ECO:0007669"/>
    <property type="project" value="InterPro"/>
</dbReference>
<dbReference type="InterPro" id="IPR005467">
    <property type="entry name" value="His_kinase_dom"/>
</dbReference>
<dbReference type="PROSITE" id="PS50109">
    <property type="entry name" value="HIS_KIN"/>
    <property type="match status" value="1"/>
</dbReference>
<feature type="transmembrane region" description="Helical" evidence="12">
    <location>
        <begin position="158"/>
        <end position="178"/>
    </location>
</feature>
<evidence type="ECO:0000259" key="13">
    <source>
        <dbReference type="PROSITE" id="PS50109"/>
    </source>
</evidence>
<feature type="transmembrane region" description="Helical" evidence="12">
    <location>
        <begin position="126"/>
        <end position="146"/>
    </location>
</feature>
<dbReference type="InterPro" id="IPR050736">
    <property type="entry name" value="Sensor_HK_Regulatory"/>
</dbReference>
<comment type="caution">
    <text evidence="15">The sequence shown here is derived from an EMBL/GenBank/DDBJ whole genome shotgun (WGS) entry which is preliminary data.</text>
</comment>